<evidence type="ECO:0000313" key="6">
    <source>
        <dbReference type="Proteomes" id="UP000194161"/>
    </source>
</evidence>
<dbReference type="CDD" id="cd07377">
    <property type="entry name" value="WHTH_GntR"/>
    <property type="match status" value="1"/>
</dbReference>
<keyword evidence="1" id="KW-0805">Transcription regulation</keyword>
<dbReference type="PROSITE" id="PS50949">
    <property type="entry name" value="HTH_GNTR"/>
    <property type="match status" value="1"/>
</dbReference>
<dbReference type="InterPro" id="IPR011711">
    <property type="entry name" value="GntR_C"/>
</dbReference>
<feature type="domain" description="HTH gntR-type" evidence="4">
    <location>
        <begin position="12"/>
        <end position="79"/>
    </location>
</feature>
<dbReference type="SMART" id="SM00895">
    <property type="entry name" value="FCD"/>
    <property type="match status" value="1"/>
</dbReference>
<dbReference type="RefSeq" id="WP_086079370.1">
    <property type="nucleotide sequence ID" value="NZ_CP021111.1"/>
</dbReference>
<dbReference type="SUPFAM" id="SSF46785">
    <property type="entry name" value="Winged helix' DNA-binding domain"/>
    <property type="match status" value="1"/>
</dbReference>
<dbReference type="PANTHER" id="PTHR43537">
    <property type="entry name" value="TRANSCRIPTIONAL REGULATOR, GNTR FAMILY"/>
    <property type="match status" value="1"/>
</dbReference>
<dbReference type="AlphaFoldDB" id="A0A1W6ZDY6"/>
<dbReference type="STRING" id="463040.CAL15_15165"/>
<name>A0A1W6ZDY6_9BORD</name>
<reference evidence="5 6" key="1">
    <citation type="submission" date="2017-05" db="EMBL/GenBank/DDBJ databases">
        <title>Complete and WGS of Bordetella genogroups.</title>
        <authorList>
            <person name="Spilker T."/>
            <person name="LiPuma J."/>
        </authorList>
    </citation>
    <scope>NUCLEOTIDE SEQUENCE [LARGE SCALE GENOMIC DNA]</scope>
    <source>
        <strain evidence="5 6">AU7206</strain>
    </source>
</reference>
<evidence type="ECO:0000313" key="5">
    <source>
        <dbReference type="EMBL" id="ARP95608.1"/>
    </source>
</evidence>
<evidence type="ECO:0000256" key="1">
    <source>
        <dbReference type="ARBA" id="ARBA00023015"/>
    </source>
</evidence>
<dbReference type="OrthoDB" id="5343379at2"/>
<dbReference type="Pfam" id="PF00392">
    <property type="entry name" value="GntR"/>
    <property type="match status" value="1"/>
</dbReference>
<dbReference type="SUPFAM" id="SSF48008">
    <property type="entry name" value="GntR ligand-binding domain-like"/>
    <property type="match status" value="1"/>
</dbReference>
<dbReference type="Proteomes" id="UP000194161">
    <property type="component" value="Chromosome"/>
</dbReference>
<dbReference type="InterPro" id="IPR036390">
    <property type="entry name" value="WH_DNA-bd_sf"/>
</dbReference>
<dbReference type="GO" id="GO:0003677">
    <property type="term" value="F:DNA binding"/>
    <property type="evidence" value="ECO:0007669"/>
    <property type="project" value="UniProtKB-KW"/>
</dbReference>
<evidence type="ECO:0000256" key="2">
    <source>
        <dbReference type="ARBA" id="ARBA00023125"/>
    </source>
</evidence>
<dbReference type="SMART" id="SM00345">
    <property type="entry name" value="HTH_GNTR"/>
    <property type="match status" value="1"/>
</dbReference>
<dbReference type="GO" id="GO:0003700">
    <property type="term" value="F:DNA-binding transcription factor activity"/>
    <property type="evidence" value="ECO:0007669"/>
    <property type="project" value="InterPro"/>
</dbReference>
<gene>
    <name evidence="5" type="ORF">CAL15_15165</name>
</gene>
<keyword evidence="3" id="KW-0804">Transcription</keyword>
<evidence type="ECO:0000256" key="3">
    <source>
        <dbReference type="ARBA" id="ARBA00023163"/>
    </source>
</evidence>
<evidence type="ECO:0000259" key="4">
    <source>
        <dbReference type="PROSITE" id="PS50949"/>
    </source>
</evidence>
<dbReference type="Gene3D" id="1.10.10.10">
    <property type="entry name" value="Winged helix-like DNA-binding domain superfamily/Winged helix DNA-binding domain"/>
    <property type="match status" value="1"/>
</dbReference>
<dbReference type="Pfam" id="PF07729">
    <property type="entry name" value="FCD"/>
    <property type="match status" value="1"/>
</dbReference>
<dbReference type="KEGG" id="bgm:CAL15_15165"/>
<dbReference type="Gene3D" id="1.20.120.530">
    <property type="entry name" value="GntR ligand-binding domain-like"/>
    <property type="match status" value="1"/>
</dbReference>
<dbReference type="EMBL" id="CP021111">
    <property type="protein sequence ID" value="ARP95608.1"/>
    <property type="molecule type" value="Genomic_DNA"/>
</dbReference>
<dbReference type="InterPro" id="IPR008920">
    <property type="entry name" value="TF_FadR/GntR_C"/>
</dbReference>
<organism evidence="5 6">
    <name type="scientific">Bordetella genomosp. 13</name>
    <dbReference type="NCBI Taxonomy" id="463040"/>
    <lineage>
        <taxon>Bacteria</taxon>
        <taxon>Pseudomonadati</taxon>
        <taxon>Pseudomonadota</taxon>
        <taxon>Betaproteobacteria</taxon>
        <taxon>Burkholderiales</taxon>
        <taxon>Alcaligenaceae</taxon>
        <taxon>Bordetella</taxon>
    </lineage>
</organism>
<accession>A0A1W6ZDY6</accession>
<dbReference type="InterPro" id="IPR000524">
    <property type="entry name" value="Tscrpt_reg_HTH_GntR"/>
</dbReference>
<protein>
    <recommendedName>
        <fullName evidence="4">HTH gntR-type domain-containing protein</fullName>
    </recommendedName>
</protein>
<dbReference type="InterPro" id="IPR036388">
    <property type="entry name" value="WH-like_DNA-bd_sf"/>
</dbReference>
<keyword evidence="2" id="KW-0238">DNA-binding</keyword>
<sequence length="223" mass="24281">MTHAAAAQSPQVNTPERIRVLIEREIEQGRLLPGSPLDEKALARSYGVSRTPVREALLMLAAQKLVKIVPRSGTYVHRPAADELIALLECLGEMEGLAARLAASRMASDQRDQLRALHAQCAELARRGDRGSYETANLQLHAAIHHGGGNAVILEQITNARRRLAAFRRNVFDRPGRLQTSHAEHDLVVQAICDGDAPTAGDAMRDHIIGKGKAYADLVLASR</sequence>
<proteinExistence type="predicted"/>
<dbReference type="PANTHER" id="PTHR43537:SF49">
    <property type="entry name" value="TRANSCRIPTIONAL REGULATORY PROTEIN"/>
    <property type="match status" value="1"/>
</dbReference>
<keyword evidence="6" id="KW-1185">Reference proteome</keyword>